<proteinExistence type="predicted"/>
<organism evidence="1 2">
    <name type="scientific">Endomicrobium trichonymphae</name>
    <dbReference type="NCBI Taxonomy" id="1408204"/>
    <lineage>
        <taxon>Bacteria</taxon>
        <taxon>Pseudomonadati</taxon>
        <taxon>Elusimicrobiota</taxon>
        <taxon>Endomicrobiia</taxon>
        <taxon>Endomicrobiales</taxon>
        <taxon>Endomicrobiaceae</taxon>
        <taxon>Candidatus Endomicrobiellum</taxon>
    </lineage>
</organism>
<evidence type="ECO:0000313" key="1">
    <source>
        <dbReference type="EMBL" id="OEG70767.1"/>
    </source>
</evidence>
<dbReference type="EMBL" id="LNVX01000291">
    <property type="protein sequence ID" value="OEG70767.1"/>
    <property type="molecule type" value="Genomic_DNA"/>
</dbReference>
<name>A0A1E5IJT3_ENDTX</name>
<dbReference type="Proteomes" id="UP000095237">
    <property type="component" value="Unassembled WGS sequence"/>
</dbReference>
<gene>
    <name evidence="1" type="ORF">ATZ36_17495</name>
</gene>
<evidence type="ECO:0000313" key="2">
    <source>
        <dbReference type="Proteomes" id="UP000095237"/>
    </source>
</evidence>
<protein>
    <submittedName>
        <fullName evidence="1">Uncharacterized protein</fullName>
    </submittedName>
</protein>
<accession>A0A1E5IJT3</accession>
<dbReference type="AlphaFoldDB" id="A0A1E5IJT3"/>
<comment type="caution">
    <text evidence="1">The sequence shown here is derived from an EMBL/GenBank/DDBJ whole genome shotgun (WGS) entry which is preliminary data.</text>
</comment>
<reference evidence="1 2" key="1">
    <citation type="submission" date="2015-11" db="EMBL/GenBank/DDBJ databases">
        <title>Evidence for parallel genomic evolution in an endosymbiosis of termite gut flagellates.</title>
        <authorList>
            <person name="Zheng H."/>
        </authorList>
    </citation>
    <scope>NUCLEOTIDE SEQUENCE [LARGE SCALE GENOMIC DNA]</scope>
    <source>
        <strain evidence="1 2">CET450</strain>
    </source>
</reference>
<keyword evidence="2" id="KW-1185">Reference proteome</keyword>
<sequence>MQKILIASQRGSLKHVIRPAGYVEILNIKQLKLSSIVKDISKTTPRQIAVLEIGVNFIALKLDVGFDFHEDKILSGFEIFRNAIRSDFNLRVQEQVLSPKFSCRDKPNSYVSALENVQSSNKNFECFRRPLLSK</sequence>